<dbReference type="PRINTS" id="PR00081">
    <property type="entry name" value="GDHRDH"/>
</dbReference>
<dbReference type="STRING" id="139420.A0A371CYJ9"/>
<dbReference type="PANTHER" id="PTHR43008">
    <property type="entry name" value="BENZIL REDUCTASE"/>
    <property type="match status" value="1"/>
</dbReference>
<name>A0A371CYJ9_9APHY</name>
<dbReference type="AlphaFoldDB" id="A0A371CYJ9"/>
<proteinExistence type="inferred from homology"/>
<dbReference type="InterPro" id="IPR002347">
    <property type="entry name" value="SDR_fam"/>
</dbReference>
<dbReference type="Pfam" id="PF00106">
    <property type="entry name" value="adh_short"/>
    <property type="match status" value="1"/>
</dbReference>
<dbReference type="GO" id="GO:0016616">
    <property type="term" value="F:oxidoreductase activity, acting on the CH-OH group of donors, NAD or NADP as acceptor"/>
    <property type="evidence" value="ECO:0007669"/>
    <property type="project" value="UniProtKB-ARBA"/>
</dbReference>
<dbReference type="PANTHER" id="PTHR43008:SF4">
    <property type="entry name" value="CHAIN DEHYDROGENASE, PUTATIVE (AFU_ORTHOLOGUE AFUA_4G08710)-RELATED"/>
    <property type="match status" value="1"/>
</dbReference>
<organism evidence="3 4">
    <name type="scientific">Lentinus brumalis</name>
    <dbReference type="NCBI Taxonomy" id="2498619"/>
    <lineage>
        <taxon>Eukaryota</taxon>
        <taxon>Fungi</taxon>
        <taxon>Dikarya</taxon>
        <taxon>Basidiomycota</taxon>
        <taxon>Agaricomycotina</taxon>
        <taxon>Agaricomycetes</taxon>
        <taxon>Polyporales</taxon>
        <taxon>Polyporaceae</taxon>
        <taxon>Lentinus</taxon>
    </lineage>
</organism>
<dbReference type="SUPFAM" id="SSF51735">
    <property type="entry name" value="NAD(P)-binding Rossmann-fold domains"/>
    <property type="match status" value="1"/>
</dbReference>
<keyword evidence="2" id="KW-0560">Oxidoreductase</keyword>
<protein>
    <submittedName>
        <fullName evidence="3">NAD(P)-binding protein</fullName>
    </submittedName>
</protein>
<evidence type="ECO:0000313" key="4">
    <source>
        <dbReference type="Proteomes" id="UP000256964"/>
    </source>
</evidence>
<keyword evidence="4" id="KW-1185">Reference proteome</keyword>
<evidence type="ECO:0000256" key="1">
    <source>
        <dbReference type="ARBA" id="ARBA00006484"/>
    </source>
</evidence>
<dbReference type="GO" id="GO:0050664">
    <property type="term" value="F:oxidoreductase activity, acting on NAD(P)H, oxygen as acceptor"/>
    <property type="evidence" value="ECO:0007669"/>
    <property type="project" value="TreeGrafter"/>
</dbReference>
<dbReference type="InterPro" id="IPR036291">
    <property type="entry name" value="NAD(P)-bd_dom_sf"/>
</dbReference>
<gene>
    <name evidence="3" type="ORF">OH76DRAFT_1004191</name>
</gene>
<evidence type="ECO:0000256" key="2">
    <source>
        <dbReference type="ARBA" id="ARBA00023002"/>
    </source>
</evidence>
<accession>A0A371CYJ9</accession>
<evidence type="ECO:0000313" key="3">
    <source>
        <dbReference type="EMBL" id="RDX45358.1"/>
    </source>
</evidence>
<dbReference type="Gene3D" id="3.40.50.720">
    <property type="entry name" value="NAD(P)-binding Rossmann-like Domain"/>
    <property type="match status" value="1"/>
</dbReference>
<reference evidence="3 4" key="1">
    <citation type="journal article" date="2018" name="Biotechnol. Biofuels">
        <title>Integrative visual omics of the white-rot fungus Polyporus brumalis exposes the biotechnological potential of its oxidative enzymes for delignifying raw plant biomass.</title>
        <authorList>
            <person name="Miyauchi S."/>
            <person name="Rancon A."/>
            <person name="Drula E."/>
            <person name="Hage H."/>
            <person name="Chaduli D."/>
            <person name="Favel A."/>
            <person name="Grisel S."/>
            <person name="Henrissat B."/>
            <person name="Herpoel-Gimbert I."/>
            <person name="Ruiz-Duenas F.J."/>
            <person name="Chevret D."/>
            <person name="Hainaut M."/>
            <person name="Lin J."/>
            <person name="Wang M."/>
            <person name="Pangilinan J."/>
            <person name="Lipzen A."/>
            <person name="Lesage-Meessen L."/>
            <person name="Navarro D."/>
            <person name="Riley R."/>
            <person name="Grigoriev I.V."/>
            <person name="Zhou S."/>
            <person name="Raouche S."/>
            <person name="Rosso M.N."/>
        </authorList>
    </citation>
    <scope>NUCLEOTIDE SEQUENCE [LARGE SCALE GENOMIC DNA]</scope>
    <source>
        <strain evidence="3 4">BRFM 1820</strain>
    </source>
</reference>
<sequence>MHSKPATSPSYGPVGVSRALAASEHESSAIPPKSTLFTHEFSLDDRVALVTGGNRGIGLEAALTFAEAGARAVYCIDLPEHPGEEFLKVRTFIRSMGLSCKLEYLQGDVRDQKAMWKLAEQIGDCEGRLDVCVPAAGTADIGAAVDFPGKEFQDVMDVNVNGVLFTAQAAARQMARFGNGGSIVMIASICGRVHGGHSPGSGGEKSSCYPPRSLAVAEFTPI</sequence>
<comment type="similarity">
    <text evidence="1">Belongs to the short-chain dehydrogenases/reductases (SDR) family.</text>
</comment>
<dbReference type="OrthoDB" id="1669814at2759"/>
<dbReference type="EMBL" id="KZ857438">
    <property type="protein sequence ID" value="RDX45358.1"/>
    <property type="molecule type" value="Genomic_DNA"/>
</dbReference>
<dbReference type="Proteomes" id="UP000256964">
    <property type="component" value="Unassembled WGS sequence"/>
</dbReference>